<dbReference type="PANTHER" id="PTHR43575:SF1">
    <property type="entry name" value="PROTEIN ABCI7, CHLOROPLASTIC"/>
    <property type="match status" value="1"/>
</dbReference>
<dbReference type="SUPFAM" id="SSF101960">
    <property type="entry name" value="Stabilizer of iron transporter SufD"/>
    <property type="match status" value="1"/>
</dbReference>
<dbReference type="Pfam" id="PF01458">
    <property type="entry name" value="SUFBD_core"/>
    <property type="match status" value="1"/>
</dbReference>
<reference evidence="4 5" key="1">
    <citation type="submission" date="2023-07" db="EMBL/GenBank/DDBJ databases">
        <title>Genomic Encyclopedia of Type Strains, Phase IV (KMG-IV): sequencing the most valuable type-strain genomes for metagenomic binning, comparative biology and taxonomic classification.</title>
        <authorList>
            <person name="Goeker M."/>
        </authorList>
    </citation>
    <scope>NUCLEOTIDE SEQUENCE [LARGE SCALE GENOMIC DNA]</scope>
    <source>
        <strain evidence="4 5">DSM 5896</strain>
    </source>
</reference>
<name>A0ABU0FGZ6_9HYPH</name>
<dbReference type="InterPro" id="IPR037284">
    <property type="entry name" value="SUF_FeS_clus_asmbl_SufBD_sf"/>
</dbReference>
<dbReference type="InterPro" id="IPR045595">
    <property type="entry name" value="SufBD_N"/>
</dbReference>
<sequence length="442" mass="46054">MTMANVIPVKTPAETALGEAFGRLRETLPGGGGVLSLRDGAIAKFREKGLPHRRVEEWKYTDLRNLMREANPVATGCEGAPAEPGKAEAFLAGIEHIRLVVLDGAFSPGLSTVSALPPGLHVTSLADALARGDEALIRALGAGSPDNAVLDLNTAFMSDGVVVTVDAGVRIDVPVAIETRHSAPTAQATFTRSLVALGAGAGLTLIDSYEGPDGVAHQTNAALAIEIGDGARLHRVSIQCQALEAQQISSLFVTLGKGASLQSFALEAGAALARNQLFVTYAGDNAKAMIAGAALLAGTRHADTTLVVDHAALGGESRELFKAVIDGEARSVFQGKIVVRPGAQKTDGRMMSQSLLLSEGAEADAKPELEIFADDVQCAHGATCGALDEDLLFYCKARGIPQAAAEAILVQAFVGEAVETVENEALRERLLTVTEAWLAKRV</sequence>
<protein>
    <submittedName>
        <fullName evidence="4">Fe-S cluster assembly protein SufD</fullName>
    </submittedName>
</protein>
<dbReference type="InterPro" id="IPR055346">
    <property type="entry name" value="Fe-S_cluster_assembly_SufBD"/>
</dbReference>
<gene>
    <name evidence="4" type="ORF">J3R73_003593</name>
</gene>
<evidence type="ECO:0000259" key="2">
    <source>
        <dbReference type="Pfam" id="PF01458"/>
    </source>
</evidence>
<dbReference type="EMBL" id="JAUSVK010000001">
    <property type="protein sequence ID" value="MDQ0393801.1"/>
    <property type="molecule type" value="Genomic_DNA"/>
</dbReference>
<feature type="domain" description="SUF system FeS cluster assembly SufBD core" evidence="2">
    <location>
        <begin position="186"/>
        <end position="413"/>
    </location>
</feature>
<comment type="caution">
    <text evidence="4">The sequence shown here is derived from an EMBL/GenBank/DDBJ whole genome shotgun (WGS) entry which is preliminary data.</text>
</comment>
<evidence type="ECO:0000313" key="4">
    <source>
        <dbReference type="EMBL" id="MDQ0393801.1"/>
    </source>
</evidence>
<dbReference type="InterPro" id="IPR000825">
    <property type="entry name" value="SUF_FeS_clus_asmbl_SufBD_core"/>
</dbReference>
<evidence type="ECO:0000313" key="5">
    <source>
        <dbReference type="Proteomes" id="UP001237448"/>
    </source>
</evidence>
<dbReference type="PANTHER" id="PTHR43575">
    <property type="entry name" value="PROTEIN ABCI7, CHLOROPLASTIC"/>
    <property type="match status" value="1"/>
</dbReference>
<dbReference type="Pfam" id="PF19295">
    <property type="entry name" value="SufBD_N"/>
    <property type="match status" value="1"/>
</dbReference>
<dbReference type="InterPro" id="IPR011542">
    <property type="entry name" value="SUF_FeS_clus_asmbl_SufD"/>
</dbReference>
<accession>A0ABU0FGZ6</accession>
<dbReference type="NCBIfam" id="TIGR01981">
    <property type="entry name" value="sufD"/>
    <property type="match status" value="1"/>
</dbReference>
<feature type="domain" description="SUF system FeS cluster assembly SufBD N-terminal" evidence="3">
    <location>
        <begin position="36"/>
        <end position="177"/>
    </location>
</feature>
<evidence type="ECO:0000256" key="1">
    <source>
        <dbReference type="ARBA" id="ARBA00043967"/>
    </source>
</evidence>
<dbReference type="Proteomes" id="UP001237448">
    <property type="component" value="Unassembled WGS sequence"/>
</dbReference>
<evidence type="ECO:0000259" key="3">
    <source>
        <dbReference type="Pfam" id="PF19295"/>
    </source>
</evidence>
<organism evidence="4 5">
    <name type="scientific">Labrys monachus</name>
    <dbReference type="NCBI Taxonomy" id="217067"/>
    <lineage>
        <taxon>Bacteria</taxon>
        <taxon>Pseudomonadati</taxon>
        <taxon>Pseudomonadota</taxon>
        <taxon>Alphaproteobacteria</taxon>
        <taxon>Hyphomicrobiales</taxon>
        <taxon>Xanthobacteraceae</taxon>
        <taxon>Labrys</taxon>
    </lineage>
</organism>
<keyword evidence="5" id="KW-1185">Reference proteome</keyword>
<proteinExistence type="inferred from homology"/>
<comment type="similarity">
    <text evidence="1">Belongs to the iron-sulfur cluster assembly SufBD family.</text>
</comment>